<proteinExistence type="predicted"/>
<accession>A0AAN1WKG3</accession>
<dbReference type="REBASE" id="675352">
    <property type="entry name" value="MspGE09MrrP"/>
</dbReference>
<dbReference type="GO" id="GO:0003677">
    <property type="term" value="F:DNA binding"/>
    <property type="evidence" value="ECO:0007669"/>
    <property type="project" value="InterPro"/>
</dbReference>
<feature type="domain" description="Restriction system protein Mrr-like N-terminal" evidence="2">
    <location>
        <begin position="6"/>
        <end position="91"/>
    </location>
</feature>
<feature type="domain" description="Restriction endonuclease type IV Mrr" evidence="1">
    <location>
        <begin position="160"/>
        <end position="280"/>
    </location>
</feature>
<dbReference type="Pfam" id="PF14338">
    <property type="entry name" value="Mrr_N"/>
    <property type="match status" value="1"/>
</dbReference>
<sequence>MSIPKYDDLFNAALKYLDVNGVTPWRSIELPLAKEFALSEEEIGQEYASGNGTVFLDRLSWCLSYLKNTGLVDRPKRGMYEITTLGRTFLAKPNDIKSYVKDAINQREKEKRQFTGSPIQATTAIGTPIQTTPHEQMLQAFEEIREAECELILDTILSKNPYEFEKLVVKLLEKMGYGGKIKDAGQVTKASGDGGIDGVIKEDVLGLGKIHLQAKRYRRDITVGREEIQRFVGALAVAQSNKGVFITTSSFTKHALEYSTSLNGSTTLVLIDGEKLAEFIYEFGLGMQAEQTLVIKKMDSDFWDDLVDDVKVGC</sequence>
<dbReference type="InterPro" id="IPR025745">
    <property type="entry name" value="Mrr-like_N_dom"/>
</dbReference>
<dbReference type="SUPFAM" id="SSF52980">
    <property type="entry name" value="Restriction endonuclease-like"/>
    <property type="match status" value="1"/>
</dbReference>
<dbReference type="InterPro" id="IPR007560">
    <property type="entry name" value="Restrct_endonuc_IV_Mrr"/>
</dbReference>
<dbReference type="GO" id="GO:0015666">
    <property type="term" value="F:restriction endodeoxyribonuclease activity"/>
    <property type="evidence" value="ECO:0007669"/>
    <property type="project" value="TreeGrafter"/>
</dbReference>
<dbReference type="RefSeq" id="WP_236984279.1">
    <property type="nucleotide sequence ID" value="NZ_AP023086.1"/>
</dbReference>
<protein>
    <submittedName>
        <fullName evidence="3">Restriction system protein</fullName>
    </submittedName>
</protein>
<evidence type="ECO:0000259" key="1">
    <source>
        <dbReference type="Pfam" id="PF04471"/>
    </source>
</evidence>
<organism evidence="3 4">
    <name type="scientific">Marinagarivorans cellulosilyticus</name>
    <dbReference type="NCBI Taxonomy" id="2721545"/>
    <lineage>
        <taxon>Bacteria</taxon>
        <taxon>Pseudomonadati</taxon>
        <taxon>Pseudomonadota</taxon>
        <taxon>Gammaproteobacteria</taxon>
        <taxon>Cellvibrionales</taxon>
        <taxon>Cellvibrionaceae</taxon>
        <taxon>Marinagarivorans</taxon>
    </lineage>
</organism>
<keyword evidence="4" id="KW-1185">Reference proteome</keyword>
<gene>
    <name evidence="3" type="ORF">MARGE09_P3425</name>
</gene>
<reference evidence="3 4" key="1">
    <citation type="journal article" date="2022" name="IScience">
        <title>An ultrasensitive nanofiber-based assay for enzymatic hydrolysis and deep-sea microbial degradation of cellulose.</title>
        <authorList>
            <person name="Tsudome M."/>
            <person name="Tachioka M."/>
            <person name="Miyazaki M."/>
            <person name="Uchimura K."/>
            <person name="Tsuda M."/>
            <person name="Takaki Y."/>
            <person name="Deguchi S."/>
        </authorList>
    </citation>
    <scope>NUCLEOTIDE SEQUENCE [LARGE SCALE GENOMIC DNA]</scope>
    <source>
        <strain evidence="3 4">GE09</strain>
    </source>
</reference>
<dbReference type="KEGG" id="marq:MARGE09_P3425"/>
<dbReference type="Pfam" id="PF04471">
    <property type="entry name" value="Mrr_cat"/>
    <property type="match status" value="1"/>
</dbReference>
<dbReference type="PANTHER" id="PTHR30015:SF7">
    <property type="entry name" value="TYPE IV METHYL-DIRECTED RESTRICTION ENZYME ECOKMRR"/>
    <property type="match status" value="1"/>
</dbReference>
<name>A0AAN1WKG3_9GAMM</name>
<evidence type="ECO:0000313" key="4">
    <source>
        <dbReference type="Proteomes" id="UP001320119"/>
    </source>
</evidence>
<dbReference type="InterPro" id="IPR011856">
    <property type="entry name" value="tRNA_endonuc-like_dom_sf"/>
</dbReference>
<dbReference type="Proteomes" id="UP001320119">
    <property type="component" value="Chromosome"/>
</dbReference>
<dbReference type="AlphaFoldDB" id="A0AAN1WKG3"/>
<dbReference type="Gene3D" id="3.40.1350.10">
    <property type="match status" value="1"/>
</dbReference>
<dbReference type="PANTHER" id="PTHR30015">
    <property type="entry name" value="MRR RESTRICTION SYSTEM PROTEIN"/>
    <property type="match status" value="1"/>
</dbReference>
<dbReference type="EMBL" id="AP023086">
    <property type="protein sequence ID" value="BCD99224.1"/>
    <property type="molecule type" value="Genomic_DNA"/>
</dbReference>
<dbReference type="InterPro" id="IPR036388">
    <property type="entry name" value="WH-like_DNA-bd_sf"/>
</dbReference>
<dbReference type="Gene3D" id="1.10.10.10">
    <property type="entry name" value="Winged helix-like DNA-binding domain superfamily/Winged helix DNA-binding domain"/>
    <property type="match status" value="1"/>
</dbReference>
<dbReference type="GO" id="GO:0009307">
    <property type="term" value="P:DNA restriction-modification system"/>
    <property type="evidence" value="ECO:0007669"/>
    <property type="project" value="InterPro"/>
</dbReference>
<evidence type="ECO:0000259" key="2">
    <source>
        <dbReference type="Pfam" id="PF14338"/>
    </source>
</evidence>
<evidence type="ECO:0000313" key="3">
    <source>
        <dbReference type="EMBL" id="BCD99224.1"/>
    </source>
</evidence>
<dbReference type="InterPro" id="IPR052906">
    <property type="entry name" value="Type_IV_Methyl-Rstrct_Enzyme"/>
</dbReference>
<dbReference type="InterPro" id="IPR011335">
    <property type="entry name" value="Restrct_endonuc-II-like"/>
</dbReference>